<dbReference type="Gene3D" id="3.40.50.720">
    <property type="entry name" value="NAD(P)-binding Rossmann-like Domain"/>
    <property type="match status" value="1"/>
</dbReference>
<dbReference type="SUPFAM" id="SSF51735">
    <property type="entry name" value="NAD(P)-binding Rossmann-fold domains"/>
    <property type="match status" value="1"/>
</dbReference>
<dbReference type="InterPro" id="IPR002347">
    <property type="entry name" value="SDR_fam"/>
</dbReference>
<dbReference type="NCBIfam" id="NF005559">
    <property type="entry name" value="PRK07231.1"/>
    <property type="match status" value="1"/>
</dbReference>
<dbReference type="Proteomes" id="UP000295083">
    <property type="component" value="Unassembled WGS sequence"/>
</dbReference>
<evidence type="ECO:0000256" key="2">
    <source>
        <dbReference type="ARBA" id="ARBA00022857"/>
    </source>
</evidence>
<dbReference type="PRINTS" id="PR00081">
    <property type="entry name" value="GDHRDH"/>
</dbReference>
<feature type="compositionally biased region" description="Polar residues" evidence="4">
    <location>
        <begin position="15"/>
        <end position="42"/>
    </location>
</feature>
<reference evidence="5 6" key="1">
    <citation type="submission" date="2018-11" db="EMBL/GenBank/DDBJ databases">
        <title>Genome sequence and assembly of Colletotrichum spinosum.</title>
        <authorList>
            <person name="Gan P."/>
            <person name="Shirasu K."/>
        </authorList>
    </citation>
    <scope>NUCLEOTIDE SEQUENCE [LARGE SCALE GENOMIC DNA]</scope>
    <source>
        <strain evidence="5 6">CBS 515.97</strain>
    </source>
</reference>
<protein>
    <submittedName>
        <fullName evidence="5">4-formylbenzenesulfonate dehydrogenase TsaC1/TsaC2</fullName>
    </submittedName>
</protein>
<evidence type="ECO:0000313" key="6">
    <source>
        <dbReference type="Proteomes" id="UP000295083"/>
    </source>
</evidence>
<evidence type="ECO:0000256" key="4">
    <source>
        <dbReference type="SAM" id="MobiDB-lite"/>
    </source>
</evidence>
<dbReference type="PRINTS" id="PR00080">
    <property type="entry name" value="SDRFAMILY"/>
</dbReference>
<keyword evidence="3" id="KW-0560">Oxidoreductase</keyword>
<dbReference type="Pfam" id="PF13561">
    <property type="entry name" value="adh_short_C2"/>
    <property type="match status" value="1"/>
</dbReference>
<dbReference type="EMBL" id="QAPG01003791">
    <property type="protein sequence ID" value="TDZ27326.1"/>
    <property type="molecule type" value="Genomic_DNA"/>
</dbReference>
<proteinExistence type="inferred from homology"/>
<dbReference type="PANTHER" id="PTHR43639">
    <property type="entry name" value="OXIDOREDUCTASE, SHORT-CHAIN DEHYDROGENASE/REDUCTASE FAMILY (AFU_ORTHOLOGUE AFUA_5G02870)"/>
    <property type="match status" value="1"/>
</dbReference>
<keyword evidence="6" id="KW-1185">Reference proteome</keyword>
<evidence type="ECO:0000256" key="3">
    <source>
        <dbReference type="ARBA" id="ARBA00023002"/>
    </source>
</evidence>
<dbReference type="GO" id="GO:0016491">
    <property type="term" value="F:oxidoreductase activity"/>
    <property type="evidence" value="ECO:0007669"/>
    <property type="project" value="UniProtKB-KW"/>
</dbReference>
<accession>A0A4R8PSV8</accession>
<name>A0A4R8PSV8_9PEZI</name>
<organism evidence="5 6">
    <name type="scientific">Colletotrichum spinosum</name>
    <dbReference type="NCBI Taxonomy" id="1347390"/>
    <lineage>
        <taxon>Eukaryota</taxon>
        <taxon>Fungi</taxon>
        <taxon>Dikarya</taxon>
        <taxon>Ascomycota</taxon>
        <taxon>Pezizomycotina</taxon>
        <taxon>Sordariomycetes</taxon>
        <taxon>Hypocreomycetidae</taxon>
        <taxon>Glomerellales</taxon>
        <taxon>Glomerellaceae</taxon>
        <taxon>Colletotrichum</taxon>
        <taxon>Colletotrichum orbiculare species complex</taxon>
    </lineage>
</organism>
<feature type="region of interest" description="Disordered" evidence="4">
    <location>
        <begin position="1"/>
        <end position="50"/>
    </location>
</feature>
<keyword evidence="2" id="KW-0521">NADP</keyword>
<evidence type="ECO:0000256" key="1">
    <source>
        <dbReference type="ARBA" id="ARBA00006484"/>
    </source>
</evidence>
<dbReference type="PANTHER" id="PTHR43639:SF1">
    <property type="entry name" value="SHORT-CHAIN DEHYDROGENASE_REDUCTASE FAMILY PROTEIN"/>
    <property type="match status" value="1"/>
</dbReference>
<dbReference type="AlphaFoldDB" id="A0A4R8PSV8"/>
<comment type="caution">
    <text evidence="5">The sequence shown here is derived from an EMBL/GenBank/DDBJ whole genome shotgun (WGS) entry which is preliminary data.</text>
</comment>
<sequence length="288" mass="30760">MVRYASIPVEENVSRDQSTSDTPTKSSATILGHSHSTTTPDYQTRERTGGGHGFGEAIAQKFVQEGARVLISDVNESDGQRVSAAAVPGSMAFVKADVTRAEDWGTLLDAAQERFGRIDILVNNAGTTHKNKPTAQVTEEEFDKVFAVNVKGVFHGVQAVVPRLLEQDEGGVILNISSISALRPRPGLVWYCASKGAVSTATKALAAEYGPQKIRVNSICPLLTSTGLFESFAGVPDTPENRLKFLDNVPLKRLGEVDDVANACLFLASDEGKFITGVNLEVDGGRAV</sequence>
<gene>
    <name evidence="5" type="primary">tsaC1</name>
    <name evidence="5" type="ORF">C8035_v010369</name>
</gene>
<comment type="similarity">
    <text evidence="1">Belongs to the short-chain dehydrogenases/reductases (SDR) family.</text>
</comment>
<dbReference type="InterPro" id="IPR036291">
    <property type="entry name" value="NAD(P)-bd_dom_sf"/>
</dbReference>
<evidence type="ECO:0000313" key="5">
    <source>
        <dbReference type="EMBL" id="TDZ27326.1"/>
    </source>
</evidence>
<dbReference type="FunFam" id="3.40.50.720:FF:000084">
    <property type="entry name" value="Short-chain dehydrogenase reductase"/>
    <property type="match status" value="1"/>
</dbReference>